<comment type="subcellular location">
    <subcellularLocation>
        <location evidence="2">Endoplasmic reticulum membrane</location>
    </subcellularLocation>
    <subcellularLocation>
        <location evidence="1">Microsome membrane</location>
    </subcellularLocation>
</comment>
<name>A0ABM5E3P2_VICPA</name>
<dbReference type="PANTHER" id="PTHR24300">
    <property type="entry name" value="CYTOCHROME P450 508A4-RELATED"/>
    <property type="match status" value="1"/>
</dbReference>
<evidence type="ECO:0000256" key="7">
    <source>
        <dbReference type="ARBA" id="ARBA00022848"/>
    </source>
</evidence>
<dbReference type="InterPro" id="IPR001128">
    <property type="entry name" value="Cyt_P450"/>
</dbReference>
<evidence type="ECO:0000256" key="10">
    <source>
        <dbReference type="ARBA" id="ARBA00023033"/>
    </source>
</evidence>
<evidence type="ECO:0000256" key="11">
    <source>
        <dbReference type="ARBA" id="ARBA00023136"/>
    </source>
</evidence>
<evidence type="ECO:0000256" key="1">
    <source>
        <dbReference type="ARBA" id="ARBA00004524"/>
    </source>
</evidence>
<reference evidence="13 14" key="1">
    <citation type="submission" date="2025-05" db="UniProtKB">
        <authorList>
            <consortium name="RefSeq"/>
        </authorList>
    </citation>
    <scope>IDENTIFICATION</scope>
</reference>
<evidence type="ECO:0000313" key="12">
    <source>
        <dbReference type="Proteomes" id="UP001652581"/>
    </source>
</evidence>
<dbReference type="InterPro" id="IPR050182">
    <property type="entry name" value="Cytochrome_P450_fam2"/>
</dbReference>
<dbReference type="PANTHER" id="PTHR24300:SF400">
    <property type="entry name" value="CYTOCHROME P450 2C9"/>
    <property type="match status" value="1"/>
</dbReference>
<organism evidence="12 14">
    <name type="scientific">Vicugna pacos</name>
    <name type="common">Alpaca</name>
    <name type="synonym">Lama pacos</name>
    <dbReference type="NCBI Taxonomy" id="30538"/>
    <lineage>
        <taxon>Eukaryota</taxon>
        <taxon>Metazoa</taxon>
        <taxon>Chordata</taxon>
        <taxon>Craniata</taxon>
        <taxon>Vertebrata</taxon>
        <taxon>Euteleostomi</taxon>
        <taxon>Mammalia</taxon>
        <taxon>Eutheria</taxon>
        <taxon>Laurasiatheria</taxon>
        <taxon>Artiodactyla</taxon>
        <taxon>Tylopoda</taxon>
        <taxon>Camelidae</taxon>
        <taxon>Vicugna</taxon>
    </lineage>
</organism>
<dbReference type="RefSeq" id="XP_072827768.1">
    <property type="nucleotide sequence ID" value="XM_072971667.1"/>
</dbReference>
<dbReference type="RefSeq" id="XP_072827769.1">
    <property type="nucleotide sequence ID" value="XM_072971668.1"/>
</dbReference>
<evidence type="ECO:0000256" key="6">
    <source>
        <dbReference type="ARBA" id="ARBA00022824"/>
    </source>
</evidence>
<keyword evidence="5" id="KW-0479">Metal-binding</keyword>
<comment type="similarity">
    <text evidence="3">Belongs to the cytochrome P450 family.</text>
</comment>
<proteinExistence type="inferred from homology"/>
<keyword evidence="8" id="KW-0560">Oxidoreductase</keyword>
<keyword evidence="11" id="KW-0472">Membrane</keyword>
<evidence type="ECO:0000313" key="14">
    <source>
        <dbReference type="RefSeq" id="XP_072827769.1"/>
    </source>
</evidence>
<dbReference type="EC" id="1.14.14.1" evidence="4"/>
<accession>A0ABM5E3P2</accession>
<evidence type="ECO:0000256" key="4">
    <source>
        <dbReference type="ARBA" id="ARBA00012109"/>
    </source>
</evidence>
<sequence length="141" mass="15737">MSDPGHFLDGNGNFKKTDYFMPFSAGIVSSSGKKWKEICLFSLRTPRNFRMGKRSIEDCVQEEACCLVEELRKTNGGMTVLKSLTSVLHKDKEFPYQEVFDPAYFLDVSGSFKKGDCLVAFSAGVLSLTSHLISPHSINIQ</sequence>
<keyword evidence="12" id="KW-1185">Reference proteome</keyword>
<keyword evidence="10" id="KW-0503">Monooxygenase</keyword>
<keyword evidence="9" id="KW-0408">Iron</keyword>
<evidence type="ECO:0000256" key="3">
    <source>
        <dbReference type="ARBA" id="ARBA00010617"/>
    </source>
</evidence>
<dbReference type="GeneID" id="140699372"/>
<gene>
    <name evidence="13 14 15" type="primary">LOC140699372</name>
</gene>
<dbReference type="Proteomes" id="UP001652581">
    <property type="component" value="Chromosome 11"/>
</dbReference>
<keyword evidence="6" id="KW-0256">Endoplasmic reticulum</keyword>
<evidence type="ECO:0000313" key="15">
    <source>
        <dbReference type="RefSeq" id="XP_072827770.1"/>
    </source>
</evidence>
<evidence type="ECO:0000256" key="8">
    <source>
        <dbReference type="ARBA" id="ARBA00023002"/>
    </source>
</evidence>
<dbReference type="Pfam" id="PF00067">
    <property type="entry name" value="p450"/>
    <property type="match status" value="1"/>
</dbReference>
<evidence type="ECO:0000256" key="9">
    <source>
        <dbReference type="ARBA" id="ARBA00023004"/>
    </source>
</evidence>
<dbReference type="RefSeq" id="XP_072827770.1">
    <property type="nucleotide sequence ID" value="XM_072971669.1"/>
</dbReference>
<protein>
    <recommendedName>
        <fullName evidence="4">unspecific monooxygenase</fullName>
        <ecNumber evidence="4">1.14.14.1</ecNumber>
    </recommendedName>
</protein>
<evidence type="ECO:0000313" key="13">
    <source>
        <dbReference type="RefSeq" id="XP_072827768.1"/>
    </source>
</evidence>
<evidence type="ECO:0000256" key="2">
    <source>
        <dbReference type="ARBA" id="ARBA00004586"/>
    </source>
</evidence>
<evidence type="ECO:0000256" key="5">
    <source>
        <dbReference type="ARBA" id="ARBA00022723"/>
    </source>
</evidence>
<keyword evidence="7" id="KW-0492">Microsome</keyword>